<accession>A0A0T9D5D3</accession>
<evidence type="ECO:0000313" key="1">
    <source>
        <dbReference type="EMBL" id="COW91485.1"/>
    </source>
</evidence>
<reference evidence="2" key="1">
    <citation type="submission" date="2015-03" db="EMBL/GenBank/DDBJ databases">
        <authorList>
            <consortium name="Pathogen Informatics"/>
        </authorList>
    </citation>
    <scope>NUCLEOTIDE SEQUENCE [LARGE SCALE GENOMIC DNA]</scope>
    <source>
        <strain evidence="2">K00500041</strain>
    </source>
</reference>
<evidence type="ECO:0000313" key="2">
    <source>
        <dbReference type="Proteomes" id="UP000038802"/>
    </source>
</evidence>
<protein>
    <submittedName>
        <fullName evidence="1">Uncharacterized protein</fullName>
    </submittedName>
</protein>
<sequence>MNVCWEMLATPTTAGPVLKSLDRLPTESSTVLCAGQKRSGTHCTTSLSSHSNLPVIAGVDLTSTARSAACRLAGLVIGALNVTTTGCATPTTWPRVGSTDATANP</sequence>
<dbReference type="Proteomes" id="UP000038802">
    <property type="component" value="Unassembled WGS sequence"/>
</dbReference>
<proteinExistence type="predicted"/>
<dbReference type="AlphaFoldDB" id="A0A0T9D5D3"/>
<dbReference type="EMBL" id="CSAE01000785">
    <property type="protein sequence ID" value="COW91485.1"/>
    <property type="molecule type" value="Genomic_DNA"/>
</dbReference>
<gene>
    <name evidence="1" type="ORF">ERS007703_04449</name>
</gene>
<name>A0A0T9D5D3_MYCTX</name>
<organism evidence="1 2">
    <name type="scientific">Mycobacterium tuberculosis</name>
    <dbReference type="NCBI Taxonomy" id="1773"/>
    <lineage>
        <taxon>Bacteria</taxon>
        <taxon>Bacillati</taxon>
        <taxon>Actinomycetota</taxon>
        <taxon>Actinomycetes</taxon>
        <taxon>Mycobacteriales</taxon>
        <taxon>Mycobacteriaceae</taxon>
        <taxon>Mycobacterium</taxon>
        <taxon>Mycobacterium tuberculosis complex</taxon>
    </lineage>
</organism>